<evidence type="ECO:0000256" key="2">
    <source>
        <dbReference type="ARBA" id="ARBA00022490"/>
    </source>
</evidence>
<feature type="compositionally biased region" description="Low complexity" evidence="6">
    <location>
        <begin position="443"/>
        <end position="461"/>
    </location>
</feature>
<accession>A0A1E4TIV7</accession>
<dbReference type="Proteomes" id="UP000095023">
    <property type="component" value="Unassembled WGS sequence"/>
</dbReference>
<dbReference type="Pfam" id="PF00400">
    <property type="entry name" value="WD40"/>
    <property type="match status" value="5"/>
</dbReference>
<feature type="repeat" description="WD" evidence="5">
    <location>
        <begin position="173"/>
        <end position="204"/>
    </location>
</feature>
<sequence length="716" mass="77482">MFKLSAELKGHKSDVKAVKFADDTLISTSRDGTGRKWALSANPFAPSEWTSTTLYTSDRFVNATVYMQDLNAVAFAGQESVISIVSMKDGSQLALLPGHTANVCALDYRDGLLVSGSWDYTAKVWDTHQDIFTLSGHQAAVWAVLALPEGRFLTGSADSTIKLWKDGKCIKSVTAHSMPVRGLCRLPNNSIVSCSNDLTVKVWSPELDLVAELKGHKNFVYQVAALSTGELVSVGEDRSVRIWKDDKCIQTIVLPTVSVWTVDVNENDDIAVGSSDSVIRVFSRSPDRWASDDQLRQFDDAVASTGVSVQELGYIQKDKIPSSDALKTTSGTEGDTILVRDLTNVVSIHLWTNGEWKKIGEVVDAAVSEKKQLYEGKEYDYVFDVDIEDGKPPLKLPYNANDNPYTAAAQFLAKYELPSTYIEQTVQFILQNTQGSQLSMTGPTASSTAAPPTPAQATPAPVRSHGKILPIREYLTIEQGAIDTILKRVGEYNSGSSSPLPAEDLQALPSLARNVKNPMYSSALSAIAMEIVRNWPGKEKLPGLDLMRLAAPYIESEAIPIILDGILETEGCLSTEFPGNLMTSLRLIVNLFKSGGAVSILKKPTSTRILSAAKSAHEMIAPKAMPLTVATLYLNFAVAYIQSTKDGDIGTLIVQGLSDFVASLNQGDSEAVYRAAVAGGTMIAGTDLNTNKLKDQIISLSGDERLKAVVKELSSN</sequence>
<dbReference type="GO" id="GO:0006303">
    <property type="term" value="P:double-strand break repair via nonhomologous end joining"/>
    <property type="evidence" value="ECO:0007669"/>
    <property type="project" value="EnsemblFungi"/>
</dbReference>
<gene>
    <name evidence="9" type="ORF">CANCADRAFT_74329</name>
</gene>
<evidence type="ECO:0000256" key="6">
    <source>
        <dbReference type="SAM" id="MobiDB-lite"/>
    </source>
</evidence>
<dbReference type="GO" id="GO:0072671">
    <property type="term" value="P:mitochondria-associated ubiquitin-dependent protein catabolic process"/>
    <property type="evidence" value="ECO:0007669"/>
    <property type="project" value="EnsemblFungi"/>
</dbReference>
<protein>
    <recommendedName>
        <fullName evidence="11">PFU domain-containing protein</fullName>
    </recommendedName>
</protein>
<evidence type="ECO:0008006" key="11">
    <source>
        <dbReference type="Google" id="ProtNLM"/>
    </source>
</evidence>
<dbReference type="GO" id="GO:0044877">
    <property type="term" value="F:protein-containing complex binding"/>
    <property type="evidence" value="ECO:0007669"/>
    <property type="project" value="EnsemblFungi"/>
</dbReference>
<dbReference type="GO" id="GO:0005634">
    <property type="term" value="C:nucleus"/>
    <property type="evidence" value="ECO:0007669"/>
    <property type="project" value="EnsemblFungi"/>
</dbReference>
<feature type="repeat" description="WD" evidence="5">
    <location>
        <begin position="134"/>
        <end position="165"/>
    </location>
</feature>
<dbReference type="GO" id="GO:0043130">
    <property type="term" value="F:ubiquitin binding"/>
    <property type="evidence" value="ECO:0007669"/>
    <property type="project" value="EnsemblFungi"/>
</dbReference>
<dbReference type="Gene3D" id="3.10.20.870">
    <property type="entry name" value="PFU (PLAA family ubiquitin binding), C-terminal domain"/>
    <property type="match status" value="1"/>
</dbReference>
<dbReference type="PROSITE" id="PS50082">
    <property type="entry name" value="WD_REPEATS_2"/>
    <property type="match status" value="5"/>
</dbReference>
<dbReference type="SUPFAM" id="SSF50978">
    <property type="entry name" value="WD40 repeat-like"/>
    <property type="match status" value="1"/>
</dbReference>
<feature type="repeat" description="WD" evidence="5">
    <location>
        <begin position="213"/>
        <end position="244"/>
    </location>
</feature>
<dbReference type="InterPro" id="IPR011989">
    <property type="entry name" value="ARM-like"/>
</dbReference>
<dbReference type="GO" id="GO:0032473">
    <property type="term" value="C:cytoplasmic side of mitochondrial outer membrane"/>
    <property type="evidence" value="ECO:0007669"/>
    <property type="project" value="EnsemblFungi"/>
</dbReference>
<dbReference type="GO" id="GO:0010992">
    <property type="term" value="P:ubiquitin recycling"/>
    <property type="evidence" value="ECO:0007669"/>
    <property type="project" value="EnsemblFungi"/>
</dbReference>
<evidence type="ECO:0000256" key="1">
    <source>
        <dbReference type="ARBA" id="ARBA00004496"/>
    </source>
</evidence>
<feature type="region of interest" description="Disordered" evidence="6">
    <location>
        <begin position="437"/>
        <end position="462"/>
    </location>
</feature>
<name>A0A1E4TIV7_9ASCO</name>
<dbReference type="GO" id="GO:0036435">
    <property type="term" value="F:K48-linked polyubiquitin modification-dependent protein binding"/>
    <property type="evidence" value="ECO:0007669"/>
    <property type="project" value="EnsemblFungi"/>
</dbReference>
<dbReference type="Gene3D" id="1.25.10.10">
    <property type="entry name" value="Leucine-rich Repeat Variant"/>
    <property type="match status" value="1"/>
</dbReference>
<dbReference type="PANTHER" id="PTHR19849">
    <property type="entry name" value="PHOSPHOLIPASE A-2-ACTIVATING PROTEIN"/>
    <property type="match status" value="1"/>
</dbReference>
<proteinExistence type="predicted"/>
<dbReference type="Gene3D" id="2.130.10.10">
    <property type="entry name" value="YVTN repeat-like/Quinoprotein amine dehydrogenase"/>
    <property type="match status" value="1"/>
</dbReference>
<evidence type="ECO:0000259" key="7">
    <source>
        <dbReference type="PROSITE" id="PS51394"/>
    </source>
</evidence>
<dbReference type="InterPro" id="IPR038122">
    <property type="entry name" value="PFU_sf"/>
</dbReference>
<dbReference type="PROSITE" id="PS51394">
    <property type="entry name" value="PFU"/>
    <property type="match status" value="1"/>
</dbReference>
<dbReference type="GO" id="GO:0034517">
    <property type="term" value="P:ribophagy"/>
    <property type="evidence" value="ECO:0007669"/>
    <property type="project" value="EnsemblFungi"/>
</dbReference>
<dbReference type="InterPro" id="IPR020472">
    <property type="entry name" value="WD40_PAC1"/>
</dbReference>
<evidence type="ECO:0000256" key="5">
    <source>
        <dbReference type="PROSITE-ProRule" id="PRU00221"/>
    </source>
</evidence>
<keyword evidence="4" id="KW-0677">Repeat</keyword>
<dbReference type="InterPro" id="IPR013535">
    <property type="entry name" value="PUL_dom"/>
</dbReference>
<dbReference type="GO" id="GO:0140036">
    <property type="term" value="F:ubiquitin-modified protein reader activity"/>
    <property type="evidence" value="ECO:0007669"/>
    <property type="project" value="EnsemblFungi"/>
</dbReference>
<dbReference type="Pfam" id="PF08324">
    <property type="entry name" value="PUL"/>
    <property type="match status" value="1"/>
</dbReference>
<dbReference type="PRINTS" id="PR00320">
    <property type="entry name" value="GPROTEINBRPT"/>
</dbReference>
<dbReference type="InterPro" id="IPR015943">
    <property type="entry name" value="WD40/YVTN_repeat-like_dom_sf"/>
</dbReference>
<evidence type="ECO:0000313" key="10">
    <source>
        <dbReference type="Proteomes" id="UP000095023"/>
    </source>
</evidence>
<feature type="domain" description="PFU" evidence="7">
    <location>
        <begin position="348"/>
        <end position="443"/>
    </location>
</feature>
<keyword evidence="10" id="KW-1185">Reference proteome</keyword>
<dbReference type="AlphaFoldDB" id="A0A1E4TIV7"/>
<dbReference type="InterPro" id="IPR015155">
    <property type="entry name" value="PFU"/>
</dbReference>
<dbReference type="SMART" id="SM00320">
    <property type="entry name" value="WD40"/>
    <property type="match status" value="6"/>
</dbReference>
<dbReference type="InterPro" id="IPR001680">
    <property type="entry name" value="WD40_rpt"/>
</dbReference>
<evidence type="ECO:0000313" key="9">
    <source>
        <dbReference type="EMBL" id="ODV91669.1"/>
    </source>
</evidence>
<evidence type="ECO:0000259" key="8">
    <source>
        <dbReference type="PROSITE" id="PS51396"/>
    </source>
</evidence>
<comment type="subcellular location">
    <subcellularLocation>
        <location evidence="1">Cytoplasm</location>
    </subcellularLocation>
</comment>
<dbReference type="PROSITE" id="PS51396">
    <property type="entry name" value="PUL"/>
    <property type="match status" value="1"/>
</dbReference>
<organism evidence="9 10">
    <name type="scientific">Tortispora caseinolytica NRRL Y-17796</name>
    <dbReference type="NCBI Taxonomy" id="767744"/>
    <lineage>
        <taxon>Eukaryota</taxon>
        <taxon>Fungi</taxon>
        <taxon>Dikarya</taxon>
        <taxon>Ascomycota</taxon>
        <taxon>Saccharomycotina</taxon>
        <taxon>Trigonopsidomycetes</taxon>
        <taxon>Trigonopsidales</taxon>
        <taxon>Trigonopsidaceae</taxon>
        <taxon>Tortispora</taxon>
    </lineage>
</organism>
<feature type="domain" description="PUL" evidence="8">
    <location>
        <begin position="467"/>
        <end position="716"/>
    </location>
</feature>
<evidence type="ECO:0000256" key="4">
    <source>
        <dbReference type="ARBA" id="ARBA00022737"/>
    </source>
</evidence>
<dbReference type="PANTHER" id="PTHR19849:SF0">
    <property type="entry name" value="PHOSPHOLIPASE A-2-ACTIVATING PROTEIN"/>
    <property type="match status" value="1"/>
</dbReference>
<keyword evidence="3 5" id="KW-0853">WD repeat</keyword>
<dbReference type="OrthoDB" id="10265988at2759"/>
<keyword evidence="2" id="KW-0963">Cytoplasm</keyword>
<reference evidence="10" key="1">
    <citation type="submission" date="2016-02" db="EMBL/GenBank/DDBJ databases">
        <title>Comparative genomics of biotechnologically important yeasts.</title>
        <authorList>
            <consortium name="DOE Joint Genome Institute"/>
            <person name="Riley R."/>
            <person name="Haridas S."/>
            <person name="Wolfe K.H."/>
            <person name="Lopes M.R."/>
            <person name="Hittinger C.T."/>
            <person name="Goker M."/>
            <person name="Salamov A."/>
            <person name="Wisecaver J."/>
            <person name="Long T.M."/>
            <person name="Aerts A.L."/>
            <person name="Barry K."/>
            <person name="Choi C."/>
            <person name="Clum A."/>
            <person name="Coughlan A.Y."/>
            <person name="Deshpande S."/>
            <person name="Douglass A.P."/>
            <person name="Hanson S.J."/>
            <person name="Klenk H.-P."/>
            <person name="Labutti K."/>
            <person name="Lapidus A."/>
            <person name="Lindquist E."/>
            <person name="Lipzen A."/>
            <person name="Meier-Kolthoff J.P."/>
            <person name="Ohm R.A."/>
            <person name="Otillar R.P."/>
            <person name="Pangilinan J."/>
            <person name="Peng Y."/>
            <person name="Rokas A."/>
            <person name="Rosa C.A."/>
            <person name="Scheuner C."/>
            <person name="Sibirny A.A."/>
            <person name="Slot J.C."/>
            <person name="Stielow J.B."/>
            <person name="Sun H."/>
            <person name="Kurtzman C.P."/>
            <person name="Blackwell M."/>
            <person name="Jeffries T.W."/>
            <person name="Grigoriev I.V."/>
        </authorList>
    </citation>
    <scope>NUCLEOTIDE SEQUENCE [LARGE SCALE GENOMIC DNA]</scope>
    <source>
        <strain evidence="10">NRRL Y-17796</strain>
    </source>
</reference>
<dbReference type="GO" id="GO:0070314">
    <property type="term" value="P:G1 to G0 transition"/>
    <property type="evidence" value="ECO:0007669"/>
    <property type="project" value="EnsemblFungi"/>
</dbReference>
<dbReference type="PROSITE" id="PS50294">
    <property type="entry name" value="WD_REPEATS_REGION"/>
    <property type="match status" value="2"/>
</dbReference>
<evidence type="ECO:0000256" key="3">
    <source>
        <dbReference type="ARBA" id="ARBA00022574"/>
    </source>
</evidence>
<feature type="repeat" description="WD" evidence="5">
    <location>
        <begin position="8"/>
        <end position="47"/>
    </location>
</feature>
<dbReference type="InterPro" id="IPR036322">
    <property type="entry name" value="WD40_repeat_dom_sf"/>
</dbReference>
<dbReference type="Pfam" id="PF09070">
    <property type="entry name" value="PFU"/>
    <property type="match status" value="1"/>
</dbReference>
<feature type="repeat" description="WD" evidence="5">
    <location>
        <begin position="96"/>
        <end position="126"/>
    </location>
</feature>
<dbReference type="EMBL" id="KV453841">
    <property type="protein sequence ID" value="ODV91669.1"/>
    <property type="molecule type" value="Genomic_DNA"/>
</dbReference>
<dbReference type="CDD" id="cd00200">
    <property type="entry name" value="WD40"/>
    <property type="match status" value="1"/>
</dbReference>